<evidence type="ECO:0000256" key="1">
    <source>
        <dbReference type="ARBA" id="ARBA00023015"/>
    </source>
</evidence>
<evidence type="ECO:0000256" key="2">
    <source>
        <dbReference type="ARBA" id="ARBA00023125"/>
    </source>
</evidence>
<reference evidence="5 6" key="1">
    <citation type="submission" date="2019-05" db="EMBL/GenBank/DDBJ databases">
        <authorList>
            <person name="Narsing Rao M.P."/>
            <person name="Li W.J."/>
        </authorList>
    </citation>
    <scope>NUCLEOTIDE SEQUENCE [LARGE SCALE GENOMIC DNA]</scope>
    <source>
        <strain evidence="5 6">SYSU_K30003</strain>
    </source>
</reference>
<dbReference type="Proteomes" id="UP000309676">
    <property type="component" value="Unassembled WGS sequence"/>
</dbReference>
<evidence type="ECO:0000256" key="3">
    <source>
        <dbReference type="ARBA" id="ARBA00023163"/>
    </source>
</evidence>
<dbReference type="EMBL" id="VCIW01000001">
    <property type="protein sequence ID" value="TLS54211.1"/>
    <property type="molecule type" value="Genomic_DNA"/>
</dbReference>
<dbReference type="RefSeq" id="WP_138192100.1">
    <property type="nucleotide sequence ID" value="NZ_VCIW01000001.1"/>
</dbReference>
<feature type="domain" description="HTH hxlR-type" evidence="4">
    <location>
        <begin position="7"/>
        <end position="106"/>
    </location>
</feature>
<keyword evidence="2" id="KW-0238">DNA-binding</keyword>
<evidence type="ECO:0000259" key="4">
    <source>
        <dbReference type="PROSITE" id="PS51118"/>
    </source>
</evidence>
<evidence type="ECO:0000313" key="6">
    <source>
        <dbReference type="Proteomes" id="UP000309676"/>
    </source>
</evidence>
<dbReference type="PROSITE" id="PS51118">
    <property type="entry name" value="HTH_HXLR"/>
    <property type="match status" value="1"/>
</dbReference>
<accession>A0A5R9GEK1</accession>
<keyword evidence="6" id="KW-1185">Reference proteome</keyword>
<keyword evidence="1" id="KW-0805">Transcription regulation</keyword>
<dbReference type="InterPro" id="IPR036390">
    <property type="entry name" value="WH_DNA-bd_sf"/>
</dbReference>
<evidence type="ECO:0000313" key="5">
    <source>
        <dbReference type="EMBL" id="TLS54211.1"/>
    </source>
</evidence>
<gene>
    <name evidence="5" type="ORF">FE782_02375</name>
</gene>
<dbReference type="GO" id="GO:0003677">
    <property type="term" value="F:DNA binding"/>
    <property type="evidence" value="ECO:0007669"/>
    <property type="project" value="UniProtKB-KW"/>
</dbReference>
<name>A0A5R9GEK1_9BACL</name>
<keyword evidence="3" id="KW-0804">Transcription</keyword>
<sequence>MEEQELCPRFERGMQIISKRWSGLIVHRLMQGPQRFCNIESGLPSLSGRVLSERLKELEQEGIVHRAVYPETPVRIEYSLTPKGRALEPIFREIEKWAGDWVEEAPDDYEP</sequence>
<organism evidence="5 6">
    <name type="scientific">Paenibacillus antri</name>
    <dbReference type="NCBI Taxonomy" id="2582848"/>
    <lineage>
        <taxon>Bacteria</taxon>
        <taxon>Bacillati</taxon>
        <taxon>Bacillota</taxon>
        <taxon>Bacilli</taxon>
        <taxon>Bacillales</taxon>
        <taxon>Paenibacillaceae</taxon>
        <taxon>Paenibacillus</taxon>
    </lineage>
</organism>
<dbReference type="PANTHER" id="PTHR33204">
    <property type="entry name" value="TRANSCRIPTIONAL REGULATOR, MARR FAMILY"/>
    <property type="match status" value="1"/>
</dbReference>
<dbReference type="SUPFAM" id="SSF46785">
    <property type="entry name" value="Winged helix' DNA-binding domain"/>
    <property type="match status" value="1"/>
</dbReference>
<dbReference type="Gene3D" id="1.10.10.10">
    <property type="entry name" value="Winged helix-like DNA-binding domain superfamily/Winged helix DNA-binding domain"/>
    <property type="match status" value="1"/>
</dbReference>
<dbReference type="OrthoDB" id="9800966at2"/>
<proteinExistence type="predicted"/>
<dbReference type="PANTHER" id="PTHR33204:SF1">
    <property type="entry name" value="TRANSCRIPTIONAL REGULATOR, MARR FAMILY"/>
    <property type="match status" value="1"/>
</dbReference>
<dbReference type="InterPro" id="IPR002577">
    <property type="entry name" value="HTH_HxlR"/>
</dbReference>
<comment type="caution">
    <text evidence="5">The sequence shown here is derived from an EMBL/GenBank/DDBJ whole genome shotgun (WGS) entry which is preliminary data.</text>
</comment>
<dbReference type="AlphaFoldDB" id="A0A5R9GEK1"/>
<protein>
    <submittedName>
        <fullName evidence="5">Winged helix-turn-helix transcriptional regulator</fullName>
    </submittedName>
</protein>
<dbReference type="Pfam" id="PF01638">
    <property type="entry name" value="HxlR"/>
    <property type="match status" value="1"/>
</dbReference>
<dbReference type="InterPro" id="IPR036388">
    <property type="entry name" value="WH-like_DNA-bd_sf"/>
</dbReference>